<keyword evidence="8" id="KW-0694">RNA-binding</keyword>
<comment type="catalytic activity">
    <reaction evidence="10">
        <text>a 5,6-dihydrouridine in tRNA + NADP(+) = a uridine in tRNA + NADPH + H(+)</text>
        <dbReference type="Rhea" id="RHEA:23624"/>
        <dbReference type="Rhea" id="RHEA-COMP:13339"/>
        <dbReference type="Rhea" id="RHEA-COMP:13887"/>
        <dbReference type="ChEBI" id="CHEBI:15378"/>
        <dbReference type="ChEBI" id="CHEBI:57783"/>
        <dbReference type="ChEBI" id="CHEBI:58349"/>
        <dbReference type="ChEBI" id="CHEBI:65315"/>
        <dbReference type="ChEBI" id="CHEBI:74443"/>
    </reaction>
</comment>
<dbReference type="PIRSF" id="PIRSF006621">
    <property type="entry name" value="Dus"/>
    <property type="match status" value="1"/>
</dbReference>
<keyword evidence="4 12" id="KW-0285">Flavoprotein</keyword>
<evidence type="ECO:0000256" key="2">
    <source>
        <dbReference type="ARBA" id="ARBA00002790"/>
    </source>
</evidence>
<evidence type="ECO:0000256" key="3">
    <source>
        <dbReference type="ARBA" id="ARBA00022555"/>
    </source>
</evidence>
<dbReference type="InterPro" id="IPR035587">
    <property type="entry name" value="DUS-like_FMN-bd"/>
</dbReference>
<dbReference type="EC" id="1.3.1.-" evidence="12"/>
<dbReference type="InterPro" id="IPR018517">
    <property type="entry name" value="tRNA_hU_synthase_CS"/>
</dbReference>
<evidence type="ECO:0000313" key="16">
    <source>
        <dbReference type="EMBL" id="QDT24448.1"/>
    </source>
</evidence>
<dbReference type="RefSeq" id="WP_145193148.1">
    <property type="nucleotide sequence ID" value="NZ_CP036266.1"/>
</dbReference>
<dbReference type="Gene3D" id="1.10.1200.80">
    <property type="entry name" value="Putative flavin oxidoreducatase, domain 2"/>
    <property type="match status" value="1"/>
</dbReference>
<evidence type="ECO:0000256" key="6">
    <source>
        <dbReference type="ARBA" id="ARBA00022694"/>
    </source>
</evidence>
<dbReference type="GO" id="GO:0000049">
    <property type="term" value="F:tRNA binding"/>
    <property type="evidence" value="ECO:0007669"/>
    <property type="project" value="UniProtKB-KW"/>
</dbReference>
<evidence type="ECO:0000313" key="17">
    <source>
        <dbReference type="Proteomes" id="UP000320421"/>
    </source>
</evidence>
<evidence type="ECO:0000256" key="5">
    <source>
        <dbReference type="ARBA" id="ARBA00022643"/>
    </source>
</evidence>
<feature type="domain" description="DUS-like FMN-binding" evidence="15">
    <location>
        <begin position="24"/>
        <end position="330"/>
    </location>
</feature>
<feature type="binding site" evidence="14">
    <location>
        <position position="151"/>
    </location>
    <ligand>
        <name>FMN</name>
        <dbReference type="ChEBI" id="CHEBI:58210"/>
    </ligand>
</feature>
<evidence type="ECO:0000256" key="8">
    <source>
        <dbReference type="ARBA" id="ARBA00022884"/>
    </source>
</evidence>
<dbReference type="PANTHER" id="PTHR45846:SF1">
    <property type="entry name" value="TRNA-DIHYDROURIDINE(47) SYNTHASE [NAD(P)(+)]-LIKE"/>
    <property type="match status" value="1"/>
</dbReference>
<keyword evidence="14" id="KW-0547">Nucleotide-binding</keyword>
<evidence type="ECO:0000259" key="15">
    <source>
        <dbReference type="Pfam" id="PF01207"/>
    </source>
</evidence>
<evidence type="ECO:0000256" key="4">
    <source>
        <dbReference type="ARBA" id="ARBA00022630"/>
    </source>
</evidence>
<keyword evidence="9 12" id="KW-0560">Oxidoreductase</keyword>
<dbReference type="PANTHER" id="PTHR45846">
    <property type="entry name" value="TRNA-DIHYDROURIDINE(47) SYNTHASE [NAD(P)(+)]-LIKE"/>
    <property type="match status" value="1"/>
</dbReference>
<evidence type="ECO:0000256" key="12">
    <source>
        <dbReference type="PIRNR" id="PIRNR006621"/>
    </source>
</evidence>
<keyword evidence="3" id="KW-0820">tRNA-binding</keyword>
<keyword evidence="7" id="KW-0521">NADP</keyword>
<organism evidence="16 17">
    <name type="scientific">Gimesia chilikensis</name>
    <dbReference type="NCBI Taxonomy" id="2605989"/>
    <lineage>
        <taxon>Bacteria</taxon>
        <taxon>Pseudomonadati</taxon>
        <taxon>Planctomycetota</taxon>
        <taxon>Planctomycetia</taxon>
        <taxon>Planctomycetales</taxon>
        <taxon>Planctomycetaceae</taxon>
        <taxon>Gimesia</taxon>
    </lineage>
</organism>
<keyword evidence="6 12" id="KW-0819">tRNA processing</keyword>
<sequence>MTSETKIKPVSLGPYQLKSPLCQAALSGYSDYPMRVIAARLGAAYTLCEVMIDRLINQTRQGKQLSMMYCHPDEFPVGGQLMGSEPEEFGPAAQKLVDAGFHVIDINFGCPVKKVMSRCRGGYHLGQPEVALEIISRVRDTVPDSIPVTLKMRRGIDDSSASEENFFRIFEGAYARGLAAITVHGRTVEQKYVGSSKWEFLRQVKQQAGDRIVVGSGDLFSPQACLDMLRVTGVDGVSIARGAIGNPWIFQQTERLLRGESITPPDVHEQRTVIAEHFALAREFYGEKKVCNTMRKFGIFYSELHPQRKAVRDAFIAVKTSDQWLNVLEQWYRNNAPGCFPPVEAPNPLSLEAVAAASGEAH</sequence>
<comment type="catalytic activity">
    <reaction evidence="11">
        <text>a 5,6-dihydrouridine in tRNA + NAD(+) = a uridine in tRNA + NADH + H(+)</text>
        <dbReference type="Rhea" id="RHEA:54452"/>
        <dbReference type="Rhea" id="RHEA-COMP:13339"/>
        <dbReference type="Rhea" id="RHEA-COMP:13887"/>
        <dbReference type="ChEBI" id="CHEBI:15378"/>
        <dbReference type="ChEBI" id="CHEBI:57540"/>
        <dbReference type="ChEBI" id="CHEBI:57945"/>
        <dbReference type="ChEBI" id="CHEBI:65315"/>
        <dbReference type="ChEBI" id="CHEBI:74443"/>
    </reaction>
</comment>
<dbReference type="Pfam" id="PF01207">
    <property type="entry name" value="Dus"/>
    <property type="match status" value="1"/>
</dbReference>
<reference evidence="16 17" key="1">
    <citation type="submission" date="2019-02" db="EMBL/GenBank/DDBJ databases">
        <title>Deep-cultivation of Planctomycetes and their phenomic and genomic characterization uncovers novel biology.</title>
        <authorList>
            <person name="Wiegand S."/>
            <person name="Jogler M."/>
            <person name="Boedeker C."/>
            <person name="Pinto D."/>
            <person name="Vollmers J."/>
            <person name="Rivas-Marin E."/>
            <person name="Kohn T."/>
            <person name="Peeters S.H."/>
            <person name="Heuer A."/>
            <person name="Rast P."/>
            <person name="Oberbeckmann S."/>
            <person name="Bunk B."/>
            <person name="Jeske O."/>
            <person name="Meyerdierks A."/>
            <person name="Storesund J.E."/>
            <person name="Kallscheuer N."/>
            <person name="Luecker S."/>
            <person name="Lage O.M."/>
            <person name="Pohl T."/>
            <person name="Merkel B.J."/>
            <person name="Hornburger P."/>
            <person name="Mueller R.-W."/>
            <person name="Bruemmer F."/>
            <person name="Labrenz M."/>
            <person name="Spormann A.M."/>
            <person name="Op den Camp H."/>
            <person name="Overmann J."/>
            <person name="Amann R."/>
            <person name="Jetten M.S.M."/>
            <person name="Mascher T."/>
            <person name="Medema M.H."/>
            <person name="Devos D.P."/>
            <person name="Kaster A.-K."/>
            <person name="Ovreas L."/>
            <person name="Rohde M."/>
            <person name="Galperin M.Y."/>
            <person name="Jogler C."/>
        </authorList>
    </citation>
    <scope>NUCLEOTIDE SEQUENCE [LARGE SCALE GENOMIC DNA]</scope>
    <source>
        <strain evidence="16 17">HG66A1</strain>
    </source>
</reference>
<dbReference type="SUPFAM" id="SSF51395">
    <property type="entry name" value="FMN-linked oxidoreductases"/>
    <property type="match status" value="1"/>
</dbReference>
<feature type="binding site" evidence="14">
    <location>
        <position position="80"/>
    </location>
    <ligand>
        <name>FMN</name>
        <dbReference type="ChEBI" id="CHEBI:58210"/>
    </ligand>
</feature>
<feature type="binding site" evidence="14">
    <location>
        <position position="184"/>
    </location>
    <ligand>
        <name>FMN</name>
        <dbReference type="ChEBI" id="CHEBI:58210"/>
    </ligand>
</feature>
<name>A0A517PYI0_9PLAN</name>
<dbReference type="Proteomes" id="UP000320421">
    <property type="component" value="Chromosome"/>
</dbReference>
<dbReference type="GO" id="GO:0050660">
    <property type="term" value="F:flavin adenine dinucleotide binding"/>
    <property type="evidence" value="ECO:0007669"/>
    <property type="project" value="InterPro"/>
</dbReference>
<dbReference type="PROSITE" id="PS01136">
    <property type="entry name" value="UPF0034"/>
    <property type="match status" value="1"/>
</dbReference>
<dbReference type="InterPro" id="IPR024036">
    <property type="entry name" value="tRNA-dHydroUridine_Synthase_C"/>
</dbReference>
<evidence type="ECO:0000256" key="11">
    <source>
        <dbReference type="ARBA" id="ARBA00048802"/>
    </source>
</evidence>
<evidence type="ECO:0000256" key="13">
    <source>
        <dbReference type="PIRSR" id="PIRSR006621-1"/>
    </source>
</evidence>
<protein>
    <recommendedName>
        <fullName evidence="12">tRNA-dihydrouridine synthase</fullName>
        <ecNumber evidence="12">1.3.1.-</ecNumber>
    </recommendedName>
</protein>
<evidence type="ECO:0000256" key="9">
    <source>
        <dbReference type="ARBA" id="ARBA00023002"/>
    </source>
</evidence>
<dbReference type="OrthoDB" id="9764501at2"/>
<feature type="binding site" evidence="14">
    <location>
        <begin position="240"/>
        <end position="241"/>
    </location>
    <ligand>
        <name>FMN</name>
        <dbReference type="ChEBI" id="CHEBI:58210"/>
    </ligand>
</feature>
<proteinExistence type="inferred from homology"/>
<accession>A0A517PYI0</accession>
<dbReference type="AlphaFoldDB" id="A0A517PYI0"/>
<comment type="cofactor">
    <cofactor evidence="1 12 14">
        <name>FMN</name>
        <dbReference type="ChEBI" id="CHEBI:58210"/>
    </cofactor>
</comment>
<dbReference type="CDD" id="cd02801">
    <property type="entry name" value="DUS_like_FMN"/>
    <property type="match status" value="1"/>
</dbReference>
<dbReference type="EMBL" id="CP036266">
    <property type="protein sequence ID" value="QDT24448.1"/>
    <property type="molecule type" value="Genomic_DNA"/>
</dbReference>
<dbReference type="InterPro" id="IPR013785">
    <property type="entry name" value="Aldolase_TIM"/>
</dbReference>
<evidence type="ECO:0000256" key="7">
    <source>
        <dbReference type="ARBA" id="ARBA00022857"/>
    </source>
</evidence>
<feature type="active site" description="Proton donor" evidence="13">
    <location>
        <position position="110"/>
    </location>
</feature>
<comment type="function">
    <text evidence="2 12">Catalyzes the synthesis of 5,6-dihydrouridine (D), a modified base found in the D-loop of most tRNAs, via the reduction of the C5-C6 double bond in target uridines.</text>
</comment>
<comment type="similarity">
    <text evidence="12">Belongs to the dus family.</text>
</comment>
<evidence type="ECO:0000256" key="10">
    <source>
        <dbReference type="ARBA" id="ARBA00048205"/>
    </source>
</evidence>
<dbReference type="Gene3D" id="3.20.20.70">
    <property type="entry name" value="Aldolase class I"/>
    <property type="match status" value="1"/>
</dbReference>
<gene>
    <name evidence="16" type="primary">dus_2</name>
    <name evidence="16" type="ORF">HG66A1_62800</name>
</gene>
<keyword evidence="17" id="KW-1185">Reference proteome</keyword>
<dbReference type="InterPro" id="IPR001269">
    <property type="entry name" value="DUS_fam"/>
</dbReference>
<evidence type="ECO:0000256" key="1">
    <source>
        <dbReference type="ARBA" id="ARBA00001917"/>
    </source>
</evidence>
<dbReference type="GO" id="GO:0017150">
    <property type="term" value="F:tRNA dihydrouridine synthase activity"/>
    <property type="evidence" value="ECO:0007669"/>
    <property type="project" value="InterPro"/>
</dbReference>
<keyword evidence="5 12" id="KW-0288">FMN</keyword>
<evidence type="ECO:0000256" key="14">
    <source>
        <dbReference type="PIRSR" id="PIRSR006621-2"/>
    </source>
</evidence>